<keyword evidence="3" id="KW-0479">Metal-binding</keyword>
<dbReference type="Pfam" id="PF09286">
    <property type="entry name" value="Pro-kuma_activ"/>
    <property type="match status" value="1"/>
</dbReference>
<dbReference type="CDD" id="cd04056">
    <property type="entry name" value="Peptidases_S53"/>
    <property type="match status" value="1"/>
</dbReference>
<organism evidence="9 10">
    <name type="scientific">Lentilactobacillus diolivorans DSM 14421</name>
    <dbReference type="NCBI Taxonomy" id="1423739"/>
    <lineage>
        <taxon>Bacteria</taxon>
        <taxon>Bacillati</taxon>
        <taxon>Bacillota</taxon>
        <taxon>Bacilli</taxon>
        <taxon>Lactobacillales</taxon>
        <taxon>Lactobacillaceae</taxon>
        <taxon>Lentilactobacillus</taxon>
    </lineage>
</organism>
<evidence type="ECO:0000256" key="6">
    <source>
        <dbReference type="ARBA" id="ARBA00022837"/>
    </source>
</evidence>
<dbReference type="InterPro" id="IPR015366">
    <property type="entry name" value="S53_propep"/>
</dbReference>
<evidence type="ECO:0000256" key="5">
    <source>
        <dbReference type="ARBA" id="ARBA00022825"/>
    </source>
</evidence>
<accession>A0A0R1S9Z2</accession>
<dbReference type="InterPro" id="IPR036852">
    <property type="entry name" value="Peptidase_S8/S53_dom_sf"/>
</dbReference>
<comment type="cofactor">
    <cofactor evidence="1">
        <name>Ca(2+)</name>
        <dbReference type="ChEBI" id="CHEBI:29108"/>
    </cofactor>
</comment>
<sequence length="621" mass="69435">MVGGQTQAASTSSSVSDVYKKLTTAKNLPPTPVKKRQTTYFDIILKSQNSNHIENDALAVNTPGDTNFKHYLTPNQFGRKYGASPILISQWVKLLKHHSLKAVPLKNRLIIRVFGKVNKIDRLFQTNLNKAKYHQNPIQFGTKTPRIPKKLSRTVWTIIGLTDHNRDYIYPDTSLPFKRRAKKRPSINSGFTSRFTKRYHVTPLYKQQLTGKGQTIGIIAFENVRKANIFRFWRHEKVATNPSRLQIKSVFSPPYCPSEDIQNSDETTMDAEYAGSVAPDANVKIYLSNTDSNLTNFIDVYEQAFNDNVVSSTTNSYGLLDSGSIAILRHRHLLTPVYRQVLSFVLAQGAIQGISNFTASGDSGALNYMVKSENGRELMLDRTLNSSDFFDSNPFITSVGGTTLPFRVKTGYGIIINKHERAWGTDYLWPFFQKQFKLVQKFPNSLFINGMAGSTGGFSHQYQTPTYQLNVPGVNTFKARNLVSGLGQPVLGSNVVTGTDHGRNYPDVAANADPATGYWIYRRTKKHPKNGWDLSGDGTSIASPQYAATAALINSQPGRKQMGFWNPQIYQLAQQPNSPFTPLNSTKDNSNLYYVGQPGTVYNQATGLGITNFDQLAKTYR</sequence>
<keyword evidence="2 9" id="KW-0645">Protease</keyword>
<dbReference type="InterPro" id="IPR030400">
    <property type="entry name" value="Sedolisin_dom"/>
</dbReference>
<proteinExistence type="predicted"/>
<dbReference type="SUPFAM" id="SSF54897">
    <property type="entry name" value="Protease propeptides/inhibitors"/>
    <property type="match status" value="1"/>
</dbReference>
<dbReference type="SUPFAM" id="SSF52743">
    <property type="entry name" value="Subtilisin-like"/>
    <property type="match status" value="1"/>
</dbReference>
<dbReference type="GO" id="GO:0046872">
    <property type="term" value="F:metal ion binding"/>
    <property type="evidence" value="ECO:0007669"/>
    <property type="project" value="UniProtKB-KW"/>
</dbReference>
<evidence type="ECO:0000256" key="3">
    <source>
        <dbReference type="ARBA" id="ARBA00022723"/>
    </source>
</evidence>
<feature type="domain" description="Peptidase S53" evidence="8">
    <location>
        <begin position="195"/>
        <end position="621"/>
    </location>
</feature>
<keyword evidence="6" id="KW-0106">Calcium</keyword>
<evidence type="ECO:0000256" key="2">
    <source>
        <dbReference type="ARBA" id="ARBA00022670"/>
    </source>
</evidence>
<evidence type="ECO:0000256" key="4">
    <source>
        <dbReference type="ARBA" id="ARBA00022801"/>
    </source>
</evidence>
<keyword evidence="5" id="KW-0720">Serine protease</keyword>
<gene>
    <name evidence="9" type="ORF">FC85_GL001649</name>
</gene>
<dbReference type="AlphaFoldDB" id="A0A0R1S9Z2"/>
<dbReference type="GO" id="GO:0008240">
    <property type="term" value="F:tripeptidyl-peptidase activity"/>
    <property type="evidence" value="ECO:0007669"/>
    <property type="project" value="TreeGrafter"/>
</dbReference>
<dbReference type="CDD" id="cd11377">
    <property type="entry name" value="Pro-peptidase_S53"/>
    <property type="match status" value="1"/>
</dbReference>
<dbReference type="EMBL" id="AZEY01000104">
    <property type="protein sequence ID" value="KRL63221.1"/>
    <property type="molecule type" value="Genomic_DNA"/>
</dbReference>
<dbReference type="GO" id="GO:0006508">
    <property type="term" value="P:proteolysis"/>
    <property type="evidence" value="ECO:0007669"/>
    <property type="project" value="UniProtKB-KW"/>
</dbReference>
<dbReference type="Proteomes" id="UP000052013">
    <property type="component" value="Unassembled WGS sequence"/>
</dbReference>
<dbReference type="Gene3D" id="3.40.50.200">
    <property type="entry name" value="Peptidase S8/S53 domain"/>
    <property type="match status" value="1"/>
</dbReference>
<dbReference type="PANTHER" id="PTHR14218:SF15">
    <property type="entry name" value="TRIPEPTIDYL-PEPTIDASE 1"/>
    <property type="match status" value="1"/>
</dbReference>
<dbReference type="PATRIC" id="fig|1423739.3.peg.1729"/>
<evidence type="ECO:0000313" key="10">
    <source>
        <dbReference type="Proteomes" id="UP000052013"/>
    </source>
</evidence>
<evidence type="ECO:0000256" key="7">
    <source>
        <dbReference type="ARBA" id="ARBA00023145"/>
    </source>
</evidence>
<dbReference type="InterPro" id="IPR050819">
    <property type="entry name" value="Tripeptidyl-peptidase_I"/>
</dbReference>
<dbReference type="PROSITE" id="PS00138">
    <property type="entry name" value="SUBTILASE_SER"/>
    <property type="match status" value="1"/>
</dbReference>
<name>A0A0R1S9Z2_9LACO</name>
<dbReference type="STRING" id="1423739.FC85_GL001649"/>
<dbReference type="PANTHER" id="PTHR14218">
    <property type="entry name" value="PROTEASE S8 TRIPEPTIDYL PEPTIDASE I CLN2"/>
    <property type="match status" value="1"/>
</dbReference>
<evidence type="ECO:0000256" key="1">
    <source>
        <dbReference type="ARBA" id="ARBA00001913"/>
    </source>
</evidence>
<dbReference type="GO" id="GO:0004252">
    <property type="term" value="F:serine-type endopeptidase activity"/>
    <property type="evidence" value="ECO:0007669"/>
    <property type="project" value="InterPro"/>
</dbReference>
<reference evidence="9 10" key="1">
    <citation type="journal article" date="2015" name="Genome Announc.">
        <title>Expanding the biotechnology potential of lactobacilli through comparative genomics of 213 strains and associated genera.</title>
        <authorList>
            <person name="Sun Z."/>
            <person name="Harris H.M."/>
            <person name="McCann A."/>
            <person name="Guo C."/>
            <person name="Argimon S."/>
            <person name="Zhang W."/>
            <person name="Yang X."/>
            <person name="Jeffery I.B."/>
            <person name="Cooney J.C."/>
            <person name="Kagawa T.F."/>
            <person name="Liu W."/>
            <person name="Song Y."/>
            <person name="Salvetti E."/>
            <person name="Wrobel A."/>
            <person name="Rasinkangas P."/>
            <person name="Parkhill J."/>
            <person name="Rea M.C."/>
            <person name="O'Sullivan O."/>
            <person name="Ritari J."/>
            <person name="Douillard F.P."/>
            <person name="Paul Ross R."/>
            <person name="Yang R."/>
            <person name="Briner A.E."/>
            <person name="Felis G.E."/>
            <person name="de Vos W.M."/>
            <person name="Barrangou R."/>
            <person name="Klaenhammer T.R."/>
            <person name="Caufield P.W."/>
            <person name="Cui Y."/>
            <person name="Zhang H."/>
            <person name="O'Toole P.W."/>
        </authorList>
    </citation>
    <scope>NUCLEOTIDE SEQUENCE [LARGE SCALE GENOMIC DNA]</scope>
    <source>
        <strain evidence="9 10">DSM 14421</strain>
    </source>
</reference>
<evidence type="ECO:0000313" key="9">
    <source>
        <dbReference type="EMBL" id="KRL63221.1"/>
    </source>
</evidence>
<dbReference type="SMART" id="SM00944">
    <property type="entry name" value="Pro-kuma_activ"/>
    <property type="match status" value="1"/>
</dbReference>
<keyword evidence="4" id="KW-0378">Hydrolase</keyword>
<dbReference type="PROSITE" id="PS51695">
    <property type="entry name" value="SEDOLISIN"/>
    <property type="match status" value="1"/>
</dbReference>
<protein>
    <submittedName>
        <fullName evidence="9">Protease</fullName>
    </submittedName>
</protein>
<comment type="caution">
    <text evidence="9">The sequence shown here is derived from an EMBL/GenBank/DDBJ whole genome shotgun (WGS) entry which is preliminary data.</text>
</comment>
<dbReference type="InterPro" id="IPR023828">
    <property type="entry name" value="Peptidase_S8_Ser-AS"/>
</dbReference>
<keyword evidence="7" id="KW-0865">Zymogen</keyword>
<evidence type="ECO:0000259" key="8">
    <source>
        <dbReference type="PROSITE" id="PS51695"/>
    </source>
</evidence>